<dbReference type="Proteomes" id="UP000521872">
    <property type="component" value="Unassembled WGS sequence"/>
</dbReference>
<protein>
    <recommendedName>
        <fullName evidence="3">F-box domain-containing protein</fullName>
    </recommendedName>
</protein>
<evidence type="ECO:0000313" key="1">
    <source>
        <dbReference type="EMBL" id="KAF4612752.1"/>
    </source>
</evidence>
<evidence type="ECO:0008006" key="3">
    <source>
        <dbReference type="Google" id="ProtNLM"/>
    </source>
</evidence>
<dbReference type="AlphaFoldDB" id="A0A8H4QKF0"/>
<proteinExistence type="predicted"/>
<reference evidence="1 2" key="1">
    <citation type="submission" date="2019-12" db="EMBL/GenBank/DDBJ databases">
        <authorList>
            <person name="Floudas D."/>
            <person name="Bentzer J."/>
            <person name="Ahren D."/>
            <person name="Johansson T."/>
            <person name="Persson P."/>
            <person name="Tunlid A."/>
        </authorList>
    </citation>
    <scope>NUCLEOTIDE SEQUENCE [LARGE SCALE GENOMIC DNA]</scope>
    <source>
        <strain evidence="1 2">CBS 102.39</strain>
    </source>
</reference>
<comment type="caution">
    <text evidence="1">The sequence shown here is derived from an EMBL/GenBank/DDBJ whole genome shotgun (WGS) entry which is preliminary data.</text>
</comment>
<gene>
    <name evidence="1" type="ORF">D9613_011855</name>
</gene>
<dbReference type="EMBL" id="JAACJL010000047">
    <property type="protein sequence ID" value="KAF4612752.1"/>
    <property type="molecule type" value="Genomic_DNA"/>
</dbReference>
<accession>A0A8H4QKF0</accession>
<organism evidence="1 2">
    <name type="scientific">Agrocybe pediades</name>
    <dbReference type="NCBI Taxonomy" id="84607"/>
    <lineage>
        <taxon>Eukaryota</taxon>
        <taxon>Fungi</taxon>
        <taxon>Dikarya</taxon>
        <taxon>Basidiomycota</taxon>
        <taxon>Agaricomycotina</taxon>
        <taxon>Agaricomycetes</taxon>
        <taxon>Agaricomycetidae</taxon>
        <taxon>Agaricales</taxon>
        <taxon>Agaricineae</taxon>
        <taxon>Strophariaceae</taxon>
        <taxon>Agrocybe</taxon>
    </lineage>
</organism>
<name>A0A8H4QKF0_9AGAR</name>
<sequence length="516" mass="58191">MQNTNDCQLSRTTKRCAVDALPPELLLVIFLNNTELVDNWDDHRLTTARYTSQVSRKWRSLILASASIWGRLLNIRKIGQATDEWREELRSRVGDAMLWITGEMLHTCSRPFLTTLLKEKWANVQIFDIVIYQLDPLVEIWPILQSKAPNLEFFAVEAYSSPTLPVIPPIFDDVAPRLRHFQGRPMQSVIPFSPAAPWLTNLRSISFSRTHTVYFIFSVLKSAPLLEMVVIIGSKYLPAEAVTTGEAANALSILLPRLKRLRIHQRHFTEVFSLLKHIKAPPCSLVVTWMRGLETGRSPDIEKTNAVSVEWVSAFVNDHQAKSIILELPEDASRYPLGSSNAHFLSIAVGMPEDSRQIPSFAAEIYIDHSSGYSALRELATCPGLSSVQRLTLVRMPPAAGKELVSLYQAFSSVTELVIDRCCHDNIQAFQLYDSLGSQHRVSIFPLLQTVQVRGCNNFSMFVGSLLDFLEYRARVGSPVLLLDLGEDFDEGFTEDQKIRLRQIDGLVVSKPRNVC</sequence>
<evidence type="ECO:0000313" key="2">
    <source>
        <dbReference type="Proteomes" id="UP000521872"/>
    </source>
</evidence>
<keyword evidence="2" id="KW-1185">Reference proteome</keyword>